<gene>
    <name evidence="1" type="ORF">B5P46_11830</name>
</gene>
<protein>
    <submittedName>
        <fullName evidence="1">Uncharacterized protein</fullName>
    </submittedName>
</protein>
<reference evidence="1 2" key="1">
    <citation type="submission" date="2017-03" db="EMBL/GenBank/DDBJ databases">
        <authorList>
            <person name="Safronova V.I."/>
            <person name="Sazanova A.L."/>
            <person name="Chirak E.R."/>
        </authorList>
    </citation>
    <scope>NUCLEOTIDE SEQUENCE [LARGE SCALE GENOMIC DNA]</scope>
    <source>
        <strain evidence="1 2">Tri-43</strain>
    </source>
</reference>
<name>A0A4Q1UBK1_RHILE</name>
<sequence length="125" mass="13427">MSGPFIAPRAGQPLDLLEQSAAGGGWESLEQLIAPVIGGELQPSDRVAKFLYALHQHGDGRELVEWLMDITMRLPWRVTGKTMEETAILAINRQAIAGVGEVILKVIAKGKELADAERNQNGAGA</sequence>
<evidence type="ECO:0000313" key="1">
    <source>
        <dbReference type="EMBL" id="RXT29364.1"/>
    </source>
</evidence>
<comment type="caution">
    <text evidence="1">The sequence shown here is derived from an EMBL/GenBank/DDBJ whole genome shotgun (WGS) entry which is preliminary data.</text>
</comment>
<evidence type="ECO:0000313" key="2">
    <source>
        <dbReference type="Proteomes" id="UP000290767"/>
    </source>
</evidence>
<proteinExistence type="predicted"/>
<dbReference type="Proteomes" id="UP000290767">
    <property type="component" value="Unassembled WGS sequence"/>
</dbReference>
<dbReference type="AlphaFoldDB" id="A0A4Q1UBK1"/>
<dbReference type="RefSeq" id="WP_129418808.1">
    <property type="nucleotide sequence ID" value="NZ_MZMU01000003.1"/>
</dbReference>
<dbReference type="EMBL" id="MZMU01000003">
    <property type="protein sequence ID" value="RXT29364.1"/>
    <property type="molecule type" value="Genomic_DNA"/>
</dbReference>
<accession>A0A4Q1UBK1</accession>
<organism evidence="1 2">
    <name type="scientific">Rhizobium leguminosarum</name>
    <dbReference type="NCBI Taxonomy" id="384"/>
    <lineage>
        <taxon>Bacteria</taxon>
        <taxon>Pseudomonadati</taxon>
        <taxon>Pseudomonadota</taxon>
        <taxon>Alphaproteobacteria</taxon>
        <taxon>Hyphomicrobiales</taxon>
        <taxon>Rhizobiaceae</taxon>
        <taxon>Rhizobium/Agrobacterium group</taxon>
        <taxon>Rhizobium</taxon>
    </lineage>
</organism>